<dbReference type="RefSeq" id="WP_111933333.1">
    <property type="nucleotide sequence ID" value="NZ_CADFFP010000018.1"/>
</dbReference>
<protein>
    <submittedName>
        <fullName evidence="2">SMP-30/gluconolaconase/LRE-like protein</fullName>
    </submittedName>
</protein>
<dbReference type="PANTHER" id="PTHR31460">
    <property type="match status" value="1"/>
</dbReference>
<dbReference type="InterPro" id="IPR011042">
    <property type="entry name" value="6-blade_b-propeller_TolB-like"/>
</dbReference>
<name>A0A329BTK9_9BURK</name>
<comment type="caution">
    <text evidence="2">The sequence shown here is derived from an EMBL/GenBank/DDBJ whole genome shotgun (WGS) entry which is preliminary data.</text>
</comment>
<dbReference type="EMBL" id="QLTK01000015">
    <property type="protein sequence ID" value="RAS25896.1"/>
    <property type="molecule type" value="Genomic_DNA"/>
</dbReference>
<gene>
    <name evidence="2" type="ORF">BX591_115143</name>
</gene>
<reference evidence="2 3" key="1">
    <citation type="submission" date="2018-06" db="EMBL/GenBank/DDBJ databases">
        <title>Genomic Encyclopedia of Type Strains, Phase III (KMG-III): the genomes of soil and plant-associated and newly described type strains.</title>
        <authorList>
            <person name="Whitman W."/>
        </authorList>
    </citation>
    <scope>NUCLEOTIDE SEQUENCE [LARGE SCALE GENOMIC DNA]</scope>
    <source>
        <strain evidence="2 3">LMG 23644</strain>
    </source>
</reference>
<proteinExistence type="predicted"/>
<dbReference type="Gene3D" id="2.120.10.30">
    <property type="entry name" value="TolB, C-terminal domain"/>
    <property type="match status" value="1"/>
</dbReference>
<dbReference type="PANTHER" id="PTHR31460:SF3">
    <property type="entry name" value="MESOCENTIN"/>
    <property type="match status" value="1"/>
</dbReference>
<feature type="chain" id="PRO_5016385590" evidence="1">
    <location>
        <begin position="32"/>
        <end position="322"/>
    </location>
</feature>
<dbReference type="Proteomes" id="UP000248918">
    <property type="component" value="Unassembled WGS sequence"/>
</dbReference>
<accession>A0A329BTK9</accession>
<sequence>MTTPNLRKRSVRFIGGMALTAALLAPNLVSAADITFKAPQAFPESITWSGRQHVFMVGSVRYGTVGKITPDGHYKEFIHDDRLISTLGLFVDDRRNTLWVTNSDPGIGGHTNAGTKGKLAAIATYDATTGQPRAYYDLSSINRGAHLANDLALDADGNVYVTDSFAPIVYRVDTHGQMSVWAHDPRFMTGDGFNLNGIAMHPDGYLIVGNYNSGVLFKIDTHDPSKIEQITLPEALKGADGFDLVDLQHLIVVQNQGIDRIVELVSTDGWRTATIGRVQKSEHSMPTAAVTRNGKVYVLNSRIDTLFKPGSPKIDQFVLQQF</sequence>
<dbReference type="AlphaFoldDB" id="A0A329BTK9"/>
<organism evidence="2 3">
    <name type="scientific">Paraburkholderia bryophila</name>
    <dbReference type="NCBI Taxonomy" id="420952"/>
    <lineage>
        <taxon>Bacteria</taxon>
        <taxon>Pseudomonadati</taxon>
        <taxon>Pseudomonadota</taxon>
        <taxon>Betaproteobacteria</taxon>
        <taxon>Burkholderiales</taxon>
        <taxon>Burkholderiaceae</taxon>
        <taxon>Paraburkholderia</taxon>
    </lineage>
</organism>
<keyword evidence="1" id="KW-0732">Signal</keyword>
<evidence type="ECO:0000313" key="2">
    <source>
        <dbReference type="EMBL" id="RAS25896.1"/>
    </source>
</evidence>
<evidence type="ECO:0000313" key="3">
    <source>
        <dbReference type="Proteomes" id="UP000248918"/>
    </source>
</evidence>
<dbReference type="SUPFAM" id="SSF63829">
    <property type="entry name" value="Calcium-dependent phosphotriesterase"/>
    <property type="match status" value="1"/>
</dbReference>
<feature type="signal peptide" evidence="1">
    <location>
        <begin position="1"/>
        <end position="31"/>
    </location>
</feature>
<dbReference type="InterPro" id="IPR053224">
    <property type="entry name" value="Sensory_adhesion_molecule"/>
</dbReference>
<evidence type="ECO:0000256" key="1">
    <source>
        <dbReference type="SAM" id="SignalP"/>
    </source>
</evidence>
<dbReference type="OrthoDB" id="8584394at2"/>